<protein>
    <recommendedName>
        <fullName evidence="4">Probable glycine dehydrogenase (decarboxylating) subunit 1</fullName>
        <ecNumber evidence="4">1.4.4.2</ecNumber>
    </recommendedName>
    <alternativeName>
        <fullName evidence="4">Glycine cleavage system P-protein subunit 1</fullName>
    </alternativeName>
    <alternativeName>
        <fullName evidence="4">Glycine decarboxylase subunit 1</fullName>
    </alternativeName>
    <alternativeName>
        <fullName evidence="4">Glycine dehydrogenase (aminomethyl-transferring) subunit 1</fullName>
    </alternativeName>
</protein>
<dbReference type="Gene3D" id="3.40.640.10">
    <property type="entry name" value="Type I PLP-dependent aspartate aminotransferase-like (Major domain)"/>
    <property type="match status" value="1"/>
</dbReference>
<dbReference type="GO" id="GO:0004375">
    <property type="term" value="F:glycine dehydrogenase (decarboxylating) activity"/>
    <property type="evidence" value="ECO:0007669"/>
    <property type="project" value="UniProtKB-EC"/>
</dbReference>
<dbReference type="InterPro" id="IPR023010">
    <property type="entry name" value="GcvPA"/>
</dbReference>
<dbReference type="PANTHER" id="PTHR42806:SF1">
    <property type="entry name" value="GLYCINE DEHYDROGENASE (DECARBOXYLATING)"/>
    <property type="match status" value="1"/>
</dbReference>
<comment type="catalytic activity">
    <reaction evidence="3 4">
        <text>N(6)-[(R)-lipoyl]-L-lysyl-[glycine-cleavage complex H protein] + glycine + H(+) = N(6)-[(R)-S(8)-aminomethyldihydrolipoyl]-L-lysyl-[glycine-cleavage complex H protein] + CO2</text>
        <dbReference type="Rhea" id="RHEA:24304"/>
        <dbReference type="Rhea" id="RHEA-COMP:10494"/>
        <dbReference type="Rhea" id="RHEA-COMP:10495"/>
        <dbReference type="ChEBI" id="CHEBI:15378"/>
        <dbReference type="ChEBI" id="CHEBI:16526"/>
        <dbReference type="ChEBI" id="CHEBI:57305"/>
        <dbReference type="ChEBI" id="CHEBI:83099"/>
        <dbReference type="ChEBI" id="CHEBI:83143"/>
        <dbReference type="EC" id="1.4.4.2"/>
    </reaction>
</comment>
<evidence type="ECO:0000256" key="1">
    <source>
        <dbReference type="ARBA" id="ARBA00003788"/>
    </source>
</evidence>
<gene>
    <name evidence="4" type="primary">gcvPA</name>
    <name evidence="6" type="ORF">SAMN02745164_00909</name>
</gene>
<dbReference type="InterPro" id="IPR020581">
    <property type="entry name" value="GDC_P"/>
</dbReference>
<dbReference type="AlphaFoldDB" id="A0A1M4VFC1"/>
<evidence type="ECO:0000313" key="7">
    <source>
        <dbReference type="Proteomes" id="UP000184334"/>
    </source>
</evidence>
<proteinExistence type="inferred from homology"/>
<dbReference type="RefSeq" id="WP_072863895.1">
    <property type="nucleotide sequence ID" value="NZ_FQUI01000011.1"/>
</dbReference>
<reference evidence="6" key="1">
    <citation type="submission" date="2016-11" db="EMBL/GenBank/DDBJ databases">
        <authorList>
            <person name="Varghese N."/>
            <person name="Submissions S."/>
        </authorList>
    </citation>
    <scope>NUCLEOTIDE SEQUENCE [LARGE SCALE GENOMIC DNA]</scope>
    <source>
        <strain evidence="6">DSM 16785</strain>
    </source>
</reference>
<dbReference type="EC" id="1.4.4.2" evidence="4"/>
<evidence type="ECO:0000256" key="3">
    <source>
        <dbReference type="ARBA" id="ARBA00049026"/>
    </source>
</evidence>
<dbReference type="Proteomes" id="UP000184334">
    <property type="component" value="Unassembled WGS sequence"/>
</dbReference>
<evidence type="ECO:0000313" key="6">
    <source>
        <dbReference type="EMBL" id="SHE67540.1"/>
    </source>
</evidence>
<dbReference type="PIRSF" id="PIRSF006815">
    <property type="entry name" value="GcvPA"/>
    <property type="match status" value="1"/>
</dbReference>
<dbReference type="CDD" id="cd00613">
    <property type="entry name" value="GDC-P"/>
    <property type="match status" value="1"/>
</dbReference>
<comment type="function">
    <text evidence="1 4">The glycine cleavage system catalyzes the degradation of glycine. The P protein binds the alpha-amino group of glycine through its pyridoxal phosphate cofactor; CO(2) is released and the remaining methylamine moiety is then transferred to the lipoamide cofactor of the H protein.</text>
</comment>
<keyword evidence="7" id="KW-1185">Reference proteome</keyword>
<name>A0A1M4VFC1_MARH1</name>
<dbReference type="InterPro" id="IPR015424">
    <property type="entry name" value="PyrdxlP-dep_Trfase"/>
</dbReference>
<evidence type="ECO:0000256" key="4">
    <source>
        <dbReference type="HAMAP-Rule" id="MF_00712"/>
    </source>
</evidence>
<dbReference type="InterPro" id="IPR015421">
    <property type="entry name" value="PyrdxlP-dep_Trfase_major"/>
</dbReference>
<evidence type="ECO:0000259" key="5">
    <source>
        <dbReference type="Pfam" id="PF02347"/>
    </source>
</evidence>
<sequence length="452" mass="51273">MKNFPYIPHTEEDIKEMMKVIGINDIKELYKDVPKLFEGELNLPSSKSEIEVKRELQELSKRNINLEDYAMFRGAGIYKHYIPSAVYQLATKRNFLTAYTPYQAEVSQGTLQALYEFQTAICELTGMEVANSSMYDGGTAVAEAILMASRVNKKYKALVAKTLHPEYIEVSKTYTESQNIEIELVNYDKKTGRIDLDDLKSKIDDNTSSVVISYPNFFGIIENIKQIKEILPEKVLLIVNAYPIALGLLEAPGNLGADIVVGEGQSLGNYMSFGGPTFGFFASKKKYIRQMPGRIIGETVDAEGKRGFVMVLQTREQHIRRARATSNICSNHALMAVISSVYLSIIGREGLKEIAYQNYQKAHYLARKLIESEKFEPVFEGEFFNEFVIKPLFDLNKFNDILFEEKFIGPINLGNFYKEINNTALFCVTELNTKEEIDYLISKVGEVDEINL</sequence>
<dbReference type="OrthoDB" id="9771867at2"/>
<dbReference type="GO" id="GO:0009116">
    <property type="term" value="P:nucleoside metabolic process"/>
    <property type="evidence" value="ECO:0007669"/>
    <property type="project" value="InterPro"/>
</dbReference>
<dbReference type="STRING" id="1122195.SAMN02745164_00909"/>
<dbReference type="GO" id="GO:0019464">
    <property type="term" value="P:glycine decarboxylation via glycine cleavage system"/>
    <property type="evidence" value="ECO:0007669"/>
    <property type="project" value="UniProtKB-UniRule"/>
</dbReference>
<accession>A0A1M4VFC1</accession>
<dbReference type="NCBIfam" id="NF001696">
    <property type="entry name" value="PRK00451.1"/>
    <property type="match status" value="1"/>
</dbReference>
<dbReference type="PANTHER" id="PTHR42806">
    <property type="entry name" value="GLYCINE CLEAVAGE SYSTEM P-PROTEIN"/>
    <property type="match status" value="1"/>
</dbReference>
<dbReference type="Pfam" id="PF02347">
    <property type="entry name" value="GDC-P"/>
    <property type="match status" value="1"/>
</dbReference>
<dbReference type="EMBL" id="FQUI01000011">
    <property type="protein sequence ID" value="SHE67540.1"/>
    <property type="molecule type" value="Genomic_DNA"/>
</dbReference>
<keyword evidence="2 4" id="KW-0560">Oxidoreductase</keyword>
<comment type="caution">
    <text evidence="6">The sequence shown here is derived from an EMBL/GenBank/DDBJ whole genome shotgun (WGS) entry which is preliminary data.</text>
</comment>
<comment type="similarity">
    <text evidence="4">Belongs to the GcvP family. N-terminal subunit subfamily.</text>
</comment>
<evidence type="ECO:0000256" key="2">
    <source>
        <dbReference type="ARBA" id="ARBA00023002"/>
    </source>
</evidence>
<organism evidence="6 7">
    <name type="scientific">Marinitoga hydrogenitolerans (strain DSM 16785 / JCM 12826 / AT1271)</name>
    <dbReference type="NCBI Taxonomy" id="1122195"/>
    <lineage>
        <taxon>Bacteria</taxon>
        <taxon>Thermotogati</taxon>
        <taxon>Thermotogota</taxon>
        <taxon>Thermotogae</taxon>
        <taxon>Petrotogales</taxon>
        <taxon>Petrotogaceae</taxon>
        <taxon>Marinitoga</taxon>
    </lineage>
</organism>
<comment type="subunit">
    <text evidence="4">The glycine cleavage system is composed of four proteins: P, T, L and H. In this organism, the P 'protein' is a heterodimer of two subunits.</text>
</comment>
<dbReference type="InterPro" id="IPR049315">
    <property type="entry name" value="GDC-P_N"/>
</dbReference>
<dbReference type="InterPro" id="IPR015422">
    <property type="entry name" value="PyrdxlP-dep_Trfase_small"/>
</dbReference>
<dbReference type="SUPFAM" id="SSF53383">
    <property type="entry name" value="PLP-dependent transferases"/>
    <property type="match status" value="1"/>
</dbReference>
<dbReference type="HAMAP" id="MF_00712">
    <property type="entry name" value="GcvPA"/>
    <property type="match status" value="1"/>
</dbReference>
<feature type="domain" description="Glycine cleavage system P-protein N-terminal" evidence="5">
    <location>
        <begin position="6"/>
        <end position="442"/>
    </location>
</feature>
<dbReference type="Gene3D" id="3.90.1150.10">
    <property type="entry name" value="Aspartate Aminotransferase, domain 1"/>
    <property type="match status" value="1"/>
</dbReference>